<dbReference type="KEGG" id="fki:FK004_10130"/>
<organism evidence="1 2">
    <name type="scientific">Flavobacterium kingsejongi</name>
    <dbReference type="NCBI Taxonomy" id="1678728"/>
    <lineage>
        <taxon>Bacteria</taxon>
        <taxon>Pseudomonadati</taxon>
        <taxon>Bacteroidota</taxon>
        <taxon>Flavobacteriia</taxon>
        <taxon>Flavobacteriales</taxon>
        <taxon>Flavobacteriaceae</taxon>
        <taxon>Flavobacterium</taxon>
    </lineage>
</organism>
<gene>
    <name evidence="1" type="ORF">FK004_10130</name>
</gene>
<accession>A0A2S1LPH2</accession>
<protein>
    <submittedName>
        <fullName evidence="1">Uncharacterized protein</fullName>
    </submittedName>
</protein>
<name>A0A2S1LPH2_9FLAO</name>
<dbReference type="AlphaFoldDB" id="A0A2S1LPH2"/>
<dbReference type="Proteomes" id="UP000244677">
    <property type="component" value="Chromosome"/>
</dbReference>
<sequence length="74" mass="8638">MLYFIGYTCSLYNQYERTIPNTAIYSSLSFNCSITILYEVSYALWKSKKAVLLDQEQNLGRNVKIKSEICNLRI</sequence>
<evidence type="ECO:0000313" key="2">
    <source>
        <dbReference type="Proteomes" id="UP000244677"/>
    </source>
</evidence>
<dbReference type="EMBL" id="CP020919">
    <property type="protein sequence ID" value="AWG25562.1"/>
    <property type="molecule type" value="Genomic_DNA"/>
</dbReference>
<reference evidence="1 2" key="1">
    <citation type="submission" date="2017-04" db="EMBL/GenBank/DDBJ databases">
        <title>Complete genome sequence of Flavobacterium kingsejong AJ004.</title>
        <authorList>
            <person name="Lee P.C."/>
        </authorList>
    </citation>
    <scope>NUCLEOTIDE SEQUENCE [LARGE SCALE GENOMIC DNA]</scope>
    <source>
        <strain evidence="1 2">AJ004</strain>
    </source>
</reference>
<proteinExistence type="predicted"/>
<keyword evidence="2" id="KW-1185">Reference proteome</keyword>
<evidence type="ECO:0000313" key="1">
    <source>
        <dbReference type="EMBL" id="AWG25562.1"/>
    </source>
</evidence>